<evidence type="ECO:0000256" key="1">
    <source>
        <dbReference type="ARBA" id="ARBA00000681"/>
    </source>
</evidence>
<dbReference type="EMBL" id="JAUSVM010000001">
    <property type="protein sequence ID" value="MDQ0426815.1"/>
    <property type="molecule type" value="Genomic_DNA"/>
</dbReference>
<protein>
    <recommendedName>
        <fullName evidence="9">Beta-xylanase</fullName>
        <ecNumber evidence="9">3.2.1.8</ecNumber>
    </recommendedName>
</protein>
<keyword evidence="12" id="KW-1185">Reference proteome</keyword>
<evidence type="ECO:0000256" key="4">
    <source>
        <dbReference type="ARBA" id="ARBA00022729"/>
    </source>
</evidence>
<keyword evidence="7 9" id="KW-0326">Glycosidase</keyword>
<dbReference type="Proteomes" id="UP001240250">
    <property type="component" value="Unassembled WGS sequence"/>
</dbReference>
<accession>A0ABU0GN73</accession>
<proteinExistence type="inferred from homology"/>
<comment type="similarity">
    <text evidence="2 9">Belongs to the glycosyl hydrolase 10 (cellulase F) family.</text>
</comment>
<keyword evidence="6 9" id="KW-0119">Carbohydrate metabolism</keyword>
<dbReference type="InterPro" id="IPR044846">
    <property type="entry name" value="GH10"/>
</dbReference>
<dbReference type="RefSeq" id="WP_082740052.1">
    <property type="nucleotide sequence ID" value="NZ_JAUSVM010000001.1"/>
</dbReference>
<dbReference type="PANTHER" id="PTHR31490">
    <property type="entry name" value="GLYCOSYL HYDROLASE"/>
    <property type="match status" value="1"/>
</dbReference>
<feature type="domain" description="GH10" evidence="10">
    <location>
        <begin position="85"/>
        <end position="385"/>
    </location>
</feature>
<dbReference type="EC" id="3.2.1.8" evidence="9"/>
<gene>
    <name evidence="11" type="ORF">JO380_003196</name>
</gene>
<evidence type="ECO:0000256" key="2">
    <source>
        <dbReference type="ARBA" id="ARBA00007495"/>
    </source>
</evidence>
<evidence type="ECO:0000256" key="8">
    <source>
        <dbReference type="ARBA" id="ARBA00023326"/>
    </source>
</evidence>
<reference evidence="11 12" key="1">
    <citation type="submission" date="2023-07" db="EMBL/GenBank/DDBJ databases">
        <title>Sequencing the genomes of 1000 actinobacteria strains.</title>
        <authorList>
            <person name="Klenk H.-P."/>
        </authorList>
    </citation>
    <scope>NUCLEOTIDE SEQUENCE [LARGE SCALE GENOMIC DNA]</scope>
    <source>
        <strain evidence="11 12">DSM 14785</strain>
    </source>
</reference>
<organism evidence="11 12">
    <name type="scientific">Cellulomonas iranensis</name>
    <dbReference type="NCBI Taxonomy" id="76862"/>
    <lineage>
        <taxon>Bacteria</taxon>
        <taxon>Bacillati</taxon>
        <taxon>Actinomycetota</taxon>
        <taxon>Actinomycetes</taxon>
        <taxon>Micrococcales</taxon>
        <taxon>Cellulomonadaceae</taxon>
        <taxon>Cellulomonas</taxon>
    </lineage>
</organism>
<evidence type="ECO:0000313" key="12">
    <source>
        <dbReference type="Proteomes" id="UP001240250"/>
    </source>
</evidence>
<keyword evidence="5 9" id="KW-0378">Hydrolase</keyword>
<dbReference type="InterPro" id="IPR001000">
    <property type="entry name" value="GH10_dom"/>
</dbReference>
<evidence type="ECO:0000313" key="11">
    <source>
        <dbReference type="EMBL" id="MDQ0426815.1"/>
    </source>
</evidence>
<evidence type="ECO:0000256" key="6">
    <source>
        <dbReference type="ARBA" id="ARBA00023277"/>
    </source>
</evidence>
<dbReference type="InterPro" id="IPR017853">
    <property type="entry name" value="GH"/>
</dbReference>
<evidence type="ECO:0000256" key="7">
    <source>
        <dbReference type="ARBA" id="ARBA00023295"/>
    </source>
</evidence>
<comment type="catalytic activity">
    <reaction evidence="1 9">
        <text>Endohydrolysis of (1-&gt;4)-beta-D-xylosidic linkages in xylans.</text>
        <dbReference type="EC" id="3.2.1.8"/>
    </reaction>
</comment>
<dbReference type="SMART" id="SM00633">
    <property type="entry name" value="Glyco_10"/>
    <property type="match status" value="1"/>
</dbReference>
<dbReference type="PANTHER" id="PTHR31490:SF88">
    <property type="entry name" value="BETA-XYLANASE"/>
    <property type="match status" value="1"/>
</dbReference>
<comment type="caution">
    <text evidence="11">The sequence shown here is derived from an EMBL/GenBank/DDBJ whole genome shotgun (WGS) entry which is preliminary data.</text>
</comment>
<dbReference type="Gene3D" id="3.20.20.80">
    <property type="entry name" value="Glycosidases"/>
    <property type="match status" value="1"/>
</dbReference>
<evidence type="ECO:0000256" key="5">
    <source>
        <dbReference type="ARBA" id="ARBA00022801"/>
    </source>
</evidence>
<dbReference type="PRINTS" id="PR00134">
    <property type="entry name" value="GLHYDRLASE10"/>
</dbReference>
<keyword evidence="8 9" id="KW-0624">Polysaccharide degradation</keyword>
<evidence type="ECO:0000256" key="3">
    <source>
        <dbReference type="ARBA" id="ARBA00022651"/>
    </source>
</evidence>
<dbReference type="PROSITE" id="PS51760">
    <property type="entry name" value="GH10_2"/>
    <property type="match status" value="1"/>
</dbReference>
<evidence type="ECO:0000259" key="10">
    <source>
        <dbReference type="PROSITE" id="PS51760"/>
    </source>
</evidence>
<keyword evidence="4" id="KW-0732">Signal</keyword>
<sequence length="440" mass="48376">MSAVPAPSVPTPVAPAAVAQAAVTADPELAHRARRRTVRLVDPAGRPLVGVSVRVEQRGHAVAFGCIGFDETERAWRRLSGRTPAPGEDALLDRLDALWFDLFDTATLPFYWGTFEPERGRTRTAALRAAAEHYVSRGARVKGHPLVWHTVAPRWLEPLPDDEVLRLLRERVRRDAGEFAGLVDTWDAINEVVIMPVFDKDTNAVTRVAATQGRVPMVQLAFDEARAANPAATLLLNDFDMSADYEHLVEECLAAGVRIDALGLQSHMHKGAWGRDKTLDVLERFGRFGLPLHLTETTILSGDLMPRDIVDLNDHRVERWPSTPDGLDRQADDVVAHYRALVADPRVQAVTYWGLSDHGMWLHAPGGLVTEDGTPKPAYDALRGLVRGEWWLAPTTVTADADGRVQVQGLPGRYAVEAGGAWHDVTVEEGDDAETLVTVR</sequence>
<evidence type="ECO:0000256" key="9">
    <source>
        <dbReference type="RuleBase" id="RU361174"/>
    </source>
</evidence>
<name>A0ABU0GN73_9CELL</name>
<dbReference type="Pfam" id="PF00331">
    <property type="entry name" value="Glyco_hydro_10"/>
    <property type="match status" value="1"/>
</dbReference>
<keyword evidence="3" id="KW-0858">Xylan degradation</keyword>
<dbReference type="SUPFAM" id="SSF51445">
    <property type="entry name" value="(Trans)glycosidases"/>
    <property type="match status" value="1"/>
</dbReference>